<evidence type="ECO:0000313" key="18">
    <source>
        <dbReference type="Proteomes" id="UP000435877"/>
    </source>
</evidence>
<feature type="transmembrane region" description="Helical" evidence="14">
    <location>
        <begin position="12"/>
        <end position="38"/>
    </location>
</feature>
<dbReference type="CDD" id="cd00082">
    <property type="entry name" value="HisKA"/>
    <property type="match status" value="1"/>
</dbReference>
<evidence type="ECO:0000256" key="4">
    <source>
        <dbReference type="ARBA" id="ARBA00022475"/>
    </source>
</evidence>
<dbReference type="RefSeq" id="WP_159267518.1">
    <property type="nucleotide sequence ID" value="NZ_CACSIK010000001.1"/>
</dbReference>
<dbReference type="AlphaFoldDB" id="A0A5S9N8B6"/>
<keyword evidence="8" id="KW-0547">Nucleotide-binding</keyword>
<dbReference type="Proteomes" id="UP000435877">
    <property type="component" value="Unassembled WGS sequence"/>
</dbReference>
<sequence>MQTRKLGYSLRLYVLLSLLFLVSSLVALYSVITIQYFIHGLDTITRQNMVDVARAVTLDENGYATLLDFHITDDWDKVPAVIKENIDEQPSRPYELKKYIIQPNIFTKPTKAYFVTQAVTADGKVCYVSRYSGPPNFESMIHFRKFTPTSKALFIGITVLLIFLTLLLIILRSVAHPVEALRDWAKNLSPKGLMQQPPVFRYNELNTLADLIRGSLLSVQETLEREQKFLRHASHELRTPIATISSNIELMKKIHPNPEPNEKRIIDRIDRASTTMRHLTETLLWLSREDSTDLPTQEIRLDLLLEQCHQDLQYLLQDKAVTVNIDTENATVLLPHVPAKILLDNLIRNAFQHTQEGEVNIYQRGTHVRICNREIDHDKSLNEELGFGLGLDLSRKLAERFKWRYHNDSQPQGHEARIDF</sequence>
<keyword evidence="18" id="KW-1185">Reference proteome</keyword>
<dbReference type="SUPFAM" id="SSF47384">
    <property type="entry name" value="Homodimeric domain of signal transducing histidine kinase"/>
    <property type="match status" value="1"/>
</dbReference>
<evidence type="ECO:0000256" key="10">
    <source>
        <dbReference type="ARBA" id="ARBA00022840"/>
    </source>
</evidence>
<evidence type="ECO:0000259" key="15">
    <source>
        <dbReference type="PROSITE" id="PS50109"/>
    </source>
</evidence>
<dbReference type="Gene3D" id="3.30.565.10">
    <property type="entry name" value="Histidine kinase-like ATPase, C-terminal domain"/>
    <property type="match status" value="1"/>
</dbReference>
<evidence type="ECO:0000256" key="12">
    <source>
        <dbReference type="ARBA" id="ARBA00023012"/>
    </source>
</evidence>
<keyword evidence="9" id="KW-0418">Kinase</keyword>
<name>A0A5S9N8B6_9GAMM</name>
<dbReference type="InterPro" id="IPR003661">
    <property type="entry name" value="HisK_dim/P_dom"/>
</dbReference>
<dbReference type="PROSITE" id="PS50109">
    <property type="entry name" value="HIS_KIN"/>
    <property type="match status" value="1"/>
</dbReference>
<dbReference type="EC" id="2.7.13.3" evidence="3"/>
<dbReference type="SMART" id="SM00388">
    <property type="entry name" value="HisKA"/>
    <property type="match status" value="1"/>
</dbReference>
<dbReference type="InterPro" id="IPR050398">
    <property type="entry name" value="HssS/ArlS-like"/>
</dbReference>
<dbReference type="GO" id="GO:0000155">
    <property type="term" value="F:phosphorelay sensor kinase activity"/>
    <property type="evidence" value="ECO:0007669"/>
    <property type="project" value="InterPro"/>
</dbReference>
<evidence type="ECO:0000256" key="3">
    <source>
        <dbReference type="ARBA" id="ARBA00012438"/>
    </source>
</evidence>
<dbReference type="InterPro" id="IPR005467">
    <property type="entry name" value="His_kinase_dom"/>
</dbReference>
<dbReference type="PANTHER" id="PTHR45528:SF1">
    <property type="entry name" value="SENSOR HISTIDINE KINASE CPXA"/>
    <property type="match status" value="1"/>
</dbReference>
<feature type="domain" description="Histidine kinase" evidence="15">
    <location>
        <begin position="232"/>
        <end position="420"/>
    </location>
</feature>
<dbReference type="EMBL" id="CACSIK010000001">
    <property type="protein sequence ID" value="CAA0085579.1"/>
    <property type="molecule type" value="Genomic_DNA"/>
</dbReference>
<dbReference type="OrthoDB" id="9121563at2"/>
<evidence type="ECO:0000256" key="6">
    <source>
        <dbReference type="ARBA" id="ARBA00022679"/>
    </source>
</evidence>
<keyword evidence="10" id="KW-0067">ATP-binding</keyword>
<evidence type="ECO:0000256" key="13">
    <source>
        <dbReference type="ARBA" id="ARBA00023136"/>
    </source>
</evidence>
<comment type="subcellular location">
    <subcellularLocation>
        <location evidence="2">Cell membrane</location>
        <topology evidence="2">Multi-pass membrane protein</topology>
    </subcellularLocation>
</comment>
<evidence type="ECO:0000256" key="1">
    <source>
        <dbReference type="ARBA" id="ARBA00000085"/>
    </source>
</evidence>
<dbReference type="SUPFAM" id="SSF55874">
    <property type="entry name" value="ATPase domain of HSP90 chaperone/DNA topoisomerase II/histidine kinase"/>
    <property type="match status" value="1"/>
</dbReference>
<evidence type="ECO:0000256" key="11">
    <source>
        <dbReference type="ARBA" id="ARBA00022989"/>
    </source>
</evidence>
<evidence type="ECO:0000256" key="2">
    <source>
        <dbReference type="ARBA" id="ARBA00004651"/>
    </source>
</evidence>
<evidence type="ECO:0000256" key="5">
    <source>
        <dbReference type="ARBA" id="ARBA00022553"/>
    </source>
</evidence>
<keyword evidence="12" id="KW-0902">Two-component regulatory system</keyword>
<evidence type="ECO:0000313" key="16">
    <source>
        <dbReference type="EMBL" id="CAA0080557.1"/>
    </source>
</evidence>
<evidence type="ECO:0000313" key="19">
    <source>
        <dbReference type="Proteomes" id="UP000439591"/>
    </source>
</evidence>
<evidence type="ECO:0000256" key="14">
    <source>
        <dbReference type="SAM" id="Phobius"/>
    </source>
</evidence>
<dbReference type="PANTHER" id="PTHR45528">
    <property type="entry name" value="SENSOR HISTIDINE KINASE CPXA"/>
    <property type="match status" value="1"/>
</dbReference>
<keyword evidence="7 14" id="KW-0812">Transmembrane</keyword>
<evidence type="ECO:0000256" key="9">
    <source>
        <dbReference type="ARBA" id="ARBA00022777"/>
    </source>
</evidence>
<keyword evidence="13 14" id="KW-0472">Membrane</keyword>
<dbReference type="InterPro" id="IPR036890">
    <property type="entry name" value="HATPase_C_sf"/>
</dbReference>
<dbReference type="GO" id="GO:0005524">
    <property type="term" value="F:ATP binding"/>
    <property type="evidence" value="ECO:0007669"/>
    <property type="project" value="UniProtKB-KW"/>
</dbReference>
<keyword evidence="6 17" id="KW-0808">Transferase</keyword>
<dbReference type="InterPro" id="IPR036097">
    <property type="entry name" value="HisK_dim/P_sf"/>
</dbReference>
<keyword evidence="4" id="KW-1003">Cell membrane</keyword>
<feature type="transmembrane region" description="Helical" evidence="14">
    <location>
        <begin position="152"/>
        <end position="171"/>
    </location>
</feature>
<evidence type="ECO:0000313" key="17">
    <source>
        <dbReference type="EMBL" id="CAA0085579.1"/>
    </source>
</evidence>
<dbReference type="Proteomes" id="UP000439591">
    <property type="component" value="Unassembled WGS sequence"/>
</dbReference>
<dbReference type="GO" id="GO:0005886">
    <property type="term" value="C:plasma membrane"/>
    <property type="evidence" value="ECO:0007669"/>
    <property type="project" value="UniProtKB-SubCell"/>
</dbReference>
<comment type="catalytic activity">
    <reaction evidence="1">
        <text>ATP + protein L-histidine = ADP + protein N-phospho-L-histidine.</text>
        <dbReference type="EC" id="2.7.13.3"/>
    </reaction>
</comment>
<accession>A0A5S9N8B6</accession>
<protein>
    <recommendedName>
        <fullName evidence="3">histidine kinase</fullName>
        <ecNumber evidence="3">2.7.13.3</ecNumber>
    </recommendedName>
</protein>
<organism evidence="17 18">
    <name type="scientific">Zhongshania aliphaticivorans</name>
    <dbReference type="NCBI Taxonomy" id="1470434"/>
    <lineage>
        <taxon>Bacteria</taxon>
        <taxon>Pseudomonadati</taxon>
        <taxon>Pseudomonadota</taxon>
        <taxon>Gammaproteobacteria</taxon>
        <taxon>Cellvibrionales</taxon>
        <taxon>Spongiibacteraceae</taxon>
        <taxon>Zhongshania</taxon>
    </lineage>
</organism>
<gene>
    <name evidence="17" type="primary">rssA_2</name>
    <name evidence="16" type="synonym">rssA_1</name>
    <name evidence="17" type="ORF">IHBHHGIJ_00858</name>
    <name evidence="16" type="ORF">KFEGEMFD_00293</name>
</gene>
<proteinExistence type="predicted"/>
<dbReference type="Pfam" id="PF00512">
    <property type="entry name" value="HisKA"/>
    <property type="match status" value="1"/>
</dbReference>
<dbReference type="EMBL" id="CACSIM010000001">
    <property type="protein sequence ID" value="CAA0080557.1"/>
    <property type="molecule type" value="Genomic_DNA"/>
</dbReference>
<keyword evidence="11 14" id="KW-1133">Transmembrane helix</keyword>
<dbReference type="Gene3D" id="1.10.287.130">
    <property type="match status" value="1"/>
</dbReference>
<reference evidence="18 19" key="1">
    <citation type="submission" date="2019-11" db="EMBL/GenBank/DDBJ databases">
        <authorList>
            <person name="Holert J."/>
        </authorList>
    </citation>
    <scope>NUCLEOTIDE SEQUENCE [LARGE SCALE GENOMIC DNA]</scope>
    <source>
        <strain evidence="16">BC3_2A</strain>
        <strain evidence="17">SB11_1A</strain>
    </source>
</reference>
<keyword evidence="5" id="KW-0597">Phosphoprotein</keyword>
<evidence type="ECO:0000256" key="8">
    <source>
        <dbReference type="ARBA" id="ARBA00022741"/>
    </source>
</evidence>
<evidence type="ECO:0000256" key="7">
    <source>
        <dbReference type="ARBA" id="ARBA00022692"/>
    </source>
</evidence>